<keyword evidence="6" id="KW-0573">Peptidoglycan synthesis</keyword>
<comment type="caution">
    <text evidence="17">The sequence shown here is derived from an EMBL/GenBank/DDBJ whole genome shotgun (WGS) entry which is preliminary data.</text>
</comment>
<keyword evidence="17" id="KW-0131">Cell cycle</keyword>
<dbReference type="Proteomes" id="UP000319613">
    <property type="component" value="Unassembled WGS sequence"/>
</dbReference>
<keyword evidence="17" id="KW-0132">Cell division</keyword>
<dbReference type="GO" id="GO:0008955">
    <property type="term" value="F:peptidoglycan glycosyltransferase activity"/>
    <property type="evidence" value="ECO:0007669"/>
    <property type="project" value="UniProtKB-EC"/>
</dbReference>
<name>A0A554JC25_9BACT</name>
<evidence type="ECO:0000256" key="16">
    <source>
        <dbReference type="SAM" id="Phobius"/>
    </source>
</evidence>
<keyword evidence="4 16" id="KW-0812">Transmembrane</keyword>
<evidence type="ECO:0000256" key="1">
    <source>
        <dbReference type="ARBA" id="ARBA00004141"/>
    </source>
</evidence>
<evidence type="ECO:0000256" key="12">
    <source>
        <dbReference type="ARBA" id="ARBA00041185"/>
    </source>
</evidence>
<dbReference type="AlphaFoldDB" id="A0A554JC25"/>
<keyword evidence="8 16" id="KW-0472">Membrane</keyword>
<evidence type="ECO:0000256" key="10">
    <source>
        <dbReference type="ARBA" id="ARBA00033270"/>
    </source>
</evidence>
<dbReference type="PANTHER" id="PTHR30474">
    <property type="entry name" value="CELL CYCLE PROTEIN"/>
    <property type="match status" value="1"/>
</dbReference>
<evidence type="ECO:0000256" key="6">
    <source>
        <dbReference type="ARBA" id="ARBA00022984"/>
    </source>
</evidence>
<evidence type="ECO:0000256" key="7">
    <source>
        <dbReference type="ARBA" id="ARBA00022989"/>
    </source>
</evidence>
<dbReference type="GO" id="GO:0008360">
    <property type="term" value="P:regulation of cell shape"/>
    <property type="evidence" value="ECO:0007669"/>
    <property type="project" value="UniProtKB-KW"/>
</dbReference>
<dbReference type="GO" id="GO:0051301">
    <property type="term" value="P:cell division"/>
    <property type="evidence" value="ECO:0007669"/>
    <property type="project" value="UniProtKB-KW"/>
</dbReference>
<evidence type="ECO:0000256" key="11">
    <source>
        <dbReference type="ARBA" id="ARBA00038053"/>
    </source>
</evidence>
<dbReference type="EMBL" id="VMFF01000021">
    <property type="protein sequence ID" value="TSC65937.1"/>
    <property type="molecule type" value="Genomic_DNA"/>
</dbReference>
<evidence type="ECO:0000256" key="4">
    <source>
        <dbReference type="ARBA" id="ARBA00022692"/>
    </source>
</evidence>
<reference evidence="17 18" key="1">
    <citation type="submission" date="2017-07" db="EMBL/GenBank/DDBJ databases">
        <title>Mechanisms for carbon and nitrogen cycling indicate functional differentiation within the Candidate Phyla Radiation.</title>
        <authorList>
            <person name="Danczak R.E."/>
            <person name="Johnston M.D."/>
            <person name="Kenah C."/>
            <person name="Slattery M."/>
            <person name="Wrighton K.C."/>
            <person name="Wilkins M.J."/>
        </authorList>
    </citation>
    <scope>NUCLEOTIDE SEQUENCE [LARGE SCALE GENOMIC DNA]</scope>
    <source>
        <strain evidence="17">Gr01-1014_77</strain>
    </source>
</reference>
<keyword evidence="7 16" id="KW-1133">Transmembrane helix</keyword>
<evidence type="ECO:0000256" key="8">
    <source>
        <dbReference type="ARBA" id="ARBA00023136"/>
    </source>
</evidence>
<comment type="similarity">
    <text evidence="11">Belongs to the SEDS family. FtsW subfamily.</text>
</comment>
<evidence type="ECO:0000256" key="14">
    <source>
        <dbReference type="ARBA" id="ARBA00044770"/>
    </source>
</evidence>
<feature type="transmembrane region" description="Helical" evidence="16">
    <location>
        <begin position="173"/>
        <end position="194"/>
    </location>
</feature>
<dbReference type="GO" id="GO:0032153">
    <property type="term" value="C:cell division site"/>
    <property type="evidence" value="ECO:0007669"/>
    <property type="project" value="TreeGrafter"/>
</dbReference>
<proteinExistence type="inferred from homology"/>
<feature type="transmembrane region" description="Helical" evidence="16">
    <location>
        <begin position="98"/>
        <end position="124"/>
    </location>
</feature>
<evidence type="ECO:0000256" key="5">
    <source>
        <dbReference type="ARBA" id="ARBA00022960"/>
    </source>
</evidence>
<gene>
    <name evidence="17" type="ORF">G01um101477_286</name>
</gene>
<evidence type="ECO:0000313" key="17">
    <source>
        <dbReference type="EMBL" id="TSC65937.1"/>
    </source>
</evidence>
<dbReference type="Pfam" id="PF01098">
    <property type="entry name" value="FTSW_RODA_SPOVE"/>
    <property type="match status" value="1"/>
</dbReference>
<feature type="transmembrane region" description="Helical" evidence="16">
    <location>
        <begin position="21"/>
        <end position="39"/>
    </location>
</feature>
<keyword evidence="5" id="KW-0133">Cell shape</keyword>
<keyword evidence="2" id="KW-0328">Glycosyltransferase</keyword>
<protein>
    <recommendedName>
        <fullName evidence="12">Probable peptidoglycan glycosyltransferase FtsW</fullName>
        <ecNumber evidence="14">2.4.99.28</ecNumber>
    </recommendedName>
    <alternativeName>
        <fullName evidence="13">Cell division protein FtsW</fullName>
    </alternativeName>
    <alternativeName>
        <fullName evidence="10">Cell wall polymerase</fullName>
    </alternativeName>
    <alternativeName>
        <fullName evidence="9">Peptidoglycan polymerase</fullName>
    </alternativeName>
</protein>
<evidence type="ECO:0000256" key="3">
    <source>
        <dbReference type="ARBA" id="ARBA00022679"/>
    </source>
</evidence>
<comment type="catalytic activity">
    <reaction evidence="15">
        <text>[GlcNAc-(1-&gt;4)-Mur2Ac(oyl-L-Ala-gamma-D-Glu-L-Lys-D-Ala-D-Ala)](n)-di-trans,octa-cis-undecaprenyl diphosphate + beta-D-GlcNAc-(1-&gt;4)-Mur2Ac(oyl-L-Ala-gamma-D-Glu-L-Lys-D-Ala-D-Ala)-di-trans,octa-cis-undecaprenyl diphosphate = [GlcNAc-(1-&gt;4)-Mur2Ac(oyl-L-Ala-gamma-D-Glu-L-Lys-D-Ala-D-Ala)](n+1)-di-trans,octa-cis-undecaprenyl diphosphate + di-trans,octa-cis-undecaprenyl diphosphate + H(+)</text>
        <dbReference type="Rhea" id="RHEA:23708"/>
        <dbReference type="Rhea" id="RHEA-COMP:9602"/>
        <dbReference type="Rhea" id="RHEA-COMP:9603"/>
        <dbReference type="ChEBI" id="CHEBI:15378"/>
        <dbReference type="ChEBI" id="CHEBI:58405"/>
        <dbReference type="ChEBI" id="CHEBI:60033"/>
        <dbReference type="ChEBI" id="CHEBI:78435"/>
        <dbReference type="EC" id="2.4.99.28"/>
    </reaction>
</comment>
<dbReference type="InterPro" id="IPR001182">
    <property type="entry name" value="FtsW/RodA"/>
</dbReference>
<feature type="transmembrane region" description="Helical" evidence="16">
    <location>
        <begin position="145"/>
        <end position="167"/>
    </location>
</feature>
<organism evidence="17 18">
    <name type="scientific">Candidatus Doudnabacteria bacterium Gr01-1014_77</name>
    <dbReference type="NCBI Taxonomy" id="2017133"/>
    <lineage>
        <taxon>Bacteria</taxon>
        <taxon>Candidatus Doudnaibacteriota</taxon>
    </lineage>
</organism>
<dbReference type="GO" id="GO:0005886">
    <property type="term" value="C:plasma membrane"/>
    <property type="evidence" value="ECO:0007669"/>
    <property type="project" value="TreeGrafter"/>
</dbReference>
<comment type="subcellular location">
    <subcellularLocation>
        <location evidence="1">Membrane</location>
        <topology evidence="1">Multi-pass membrane protein</topology>
    </subcellularLocation>
</comment>
<keyword evidence="3" id="KW-0808">Transferase</keyword>
<accession>A0A554JC25</accession>
<dbReference type="GO" id="GO:0009252">
    <property type="term" value="P:peptidoglycan biosynthetic process"/>
    <property type="evidence" value="ECO:0007669"/>
    <property type="project" value="UniProtKB-KW"/>
</dbReference>
<sequence length="205" mass="22080">MLVVTVTAFVMLFVGGSKIKHLIWIFVAGLVAMGILIKLEPYRLQRLTTFLNPGIDPQGIGYQINQAMVAIGSGGFFGRGYTESRQKYNYLPEVMGDSIFAVTVEELGFLRSGLIIGLFLILAFRGLRIANTAPDTFGKMLAVGIISWISFQALINIGAIIGVLPLTGIPLPFVSFGSSALVVLLSAIGILLNISKHSSLSYARN</sequence>
<evidence type="ECO:0000256" key="9">
    <source>
        <dbReference type="ARBA" id="ARBA00032370"/>
    </source>
</evidence>
<evidence type="ECO:0000256" key="15">
    <source>
        <dbReference type="ARBA" id="ARBA00049902"/>
    </source>
</evidence>
<evidence type="ECO:0000313" key="18">
    <source>
        <dbReference type="Proteomes" id="UP000319613"/>
    </source>
</evidence>
<dbReference type="GO" id="GO:0015648">
    <property type="term" value="F:lipid-linked peptidoglycan transporter activity"/>
    <property type="evidence" value="ECO:0007669"/>
    <property type="project" value="TreeGrafter"/>
</dbReference>
<dbReference type="PANTHER" id="PTHR30474:SF2">
    <property type="entry name" value="PEPTIDOGLYCAN GLYCOSYLTRANSFERASE FTSW-RELATED"/>
    <property type="match status" value="1"/>
</dbReference>
<evidence type="ECO:0000256" key="2">
    <source>
        <dbReference type="ARBA" id="ARBA00022676"/>
    </source>
</evidence>
<evidence type="ECO:0000256" key="13">
    <source>
        <dbReference type="ARBA" id="ARBA00041418"/>
    </source>
</evidence>
<dbReference type="EC" id="2.4.99.28" evidence="14"/>